<evidence type="ECO:0000313" key="11">
    <source>
        <dbReference type="Proteomes" id="UP000254508"/>
    </source>
</evidence>
<dbReference type="Pfam" id="PF02771">
    <property type="entry name" value="Acyl-CoA_dh_N"/>
    <property type="match status" value="1"/>
</dbReference>
<protein>
    <submittedName>
        <fullName evidence="10">Acyl-CoA dehydrogenase</fullName>
    </submittedName>
</protein>
<keyword evidence="11" id="KW-1185">Reference proteome</keyword>
<name>A0A345YD55_9SPHN</name>
<dbReference type="GO" id="GO:0005886">
    <property type="term" value="C:plasma membrane"/>
    <property type="evidence" value="ECO:0007669"/>
    <property type="project" value="TreeGrafter"/>
</dbReference>
<dbReference type="InterPro" id="IPR006091">
    <property type="entry name" value="Acyl-CoA_Oxase/DH_mid-dom"/>
</dbReference>
<dbReference type="Gene3D" id="1.10.540.10">
    <property type="entry name" value="Acyl-CoA dehydrogenase/oxidase, N-terminal domain"/>
    <property type="match status" value="1"/>
</dbReference>
<evidence type="ECO:0000259" key="7">
    <source>
        <dbReference type="Pfam" id="PF00441"/>
    </source>
</evidence>
<dbReference type="InterPro" id="IPR037069">
    <property type="entry name" value="AcylCoA_DH/ox_N_sf"/>
</dbReference>
<dbReference type="InterPro" id="IPR009100">
    <property type="entry name" value="AcylCoA_DH/oxidase_NM_dom_sf"/>
</dbReference>
<evidence type="ECO:0000259" key="8">
    <source>
        <dbReference type="Pfam" id="PF02770"/>
    </source>
</evidence>
<dbReference type="PANTHER" id="PTHR43292">
    <property type="entry name" value="ACYL-COA DEHYDROGENASE"/>
    <property type="match status" value="1"/>
</dbReference>
<keyword evidence="3 6" id="KW-0285">Flavoprotein</keyword>
<comment type="cofactor">
    <cofactor evidence="1 6">
        <name>FAD</name>
        <dbReference type="ChEBI" id="CHEBI:57692"/>
    </cofactor>
</comment>
<dbReference type="Gene3D" id="1.20.140.10">
    <property type="entry name" value="Butyryl-CoA Dehydrogenase, subunit A, domain 3"/>
    <property type="match status" value="1"/>
</dbReference>
<proteinExistence type="inferred from homology"/>
<dbReference type="Proteomes" id="UP000254508">
    <property type="component" value="Chromosome"/>
</dbReference>
<keyword evidence="5 6" id="KW-0560">Oxidoreductase</keyword>
<evidence type="ECO:0000256" key="1">
    <source>
        <dbReference type="ARBA" id="ARBA00001974"/>
    </source>
</evidence>
<gene>
    <name evidence="10" type="ORF">DVR09_05435</name>
</gene>
<dbReference type="Gene3D" id="2.40.110.10">
    <property type="entry name" value="Butyryl-CoA Dehydrogenase, subunit A, domain 2"/>
    <property type="match status" value="1"/>
</dbReference>
<dbReference type="GO" id="GO:0050660">
    <property type="term" value="F:flavin adenine dinucleotide binding"/>
    <property type="evidence" value="ECO:0007669"/>
    <property type="project" value="InterPro"/>
</dbReference>
<evidence type="ECO:0000256" key="5">
    <source>
        <dbReference type="ARBA" id="ARBA00023002"/>
    </source>
</evidence>
<dbReference type="Pfam" id="PF00441">
    <property type="entry name" value="Acyl-CoA_dh_1"/>
    <property type="match status" value="1"/>
</dbReference>
<dbReference type="InterPro" id="IPR013786">
    <property type="entry name" value="AcylCoA_DH/ox_N"/>
</dbReference>
<accession>A0A345YD55</accession>
<dbReference type="InterPro" id="IPR052161">
    <property type="entry name" value="Mycobact_Acyl-CoA_DH"/>
</dbReference>
<dbReference type="KEGG" id="err:DVR09_05435"/>
<sequence>MNFDFDADQVAFVARVREFLAEVREWPDADDIMCPERESDSILADTPARRAFNKELARRGYLGMSWPKEYGGQEKPGIYEYLLNEELSRVGAPLIGKGVGCVGQTLIRHGSDKLKAEFLPKILSADVEFALGYSEPHAGSDLASLRLRAERVEGGWMLNGQKMFTTSAHFADWYWLAARTDFDAPKHKGISLFLLPMDQEGITIQPIETMGEHVTNAVFLDNIFVPEDYLVGELNRGWPYICEALDYERFTFYTYSPLEEKLKVLKGLLGETKRNGERLDASTEVRHGLARLTADVQMAKMLQRRVIYASSQGRVPTIEAAMCKLYSTALHQKLADFAIDRLGADGLLHKADPDAPAGGKWEWSYRATALDTIGAGTSEVQKNIIARRELGLPLEF</sequence>
<dbReference type="RefSeq" id="WP_115416043.1">
    <property type="nucleotide sequence ID" value="NZ_CP031357.1"/>
</dbReference>
<evidence type="ECO:0000259" key="9">
    <source>
        <dbReference type="Pfam" id="PF02771"/>
    </source>
</evidence>
<dbReference type="InterPro" id="IPR009075">
    <property type="entry name" value="AcylCo_DH/oxidase_C"/>
</dbReference>
<dbReference type="OrthoDB" id="9780544at2"/>
<dbReference type="PANTHER" id="PTHR43292:SF3">
    <property type="entry name" value="ACYL-COA DEHYDROGENASE FADE29"/>
    <property type="match status" value="1"/>
</dbReference>
<comment type="similarity">
    <text evidence="2 6">Belongs to the acyl-CoA dehydrogenase family.</text>
</comment>
<evidence type="ECO:0000256" key="2">
    <source>
        <dbReference type="ARBA" id="ARBA00009347"/>
    </source>
</evidence>
<evidence type="ECO:0000256" key="3">
    <source>
        <dbReference type="ARBA" id="ARBA00022630"/>
    </source>
</evidence>
<dbReference type="FunFam" id="2.40.110.10:FF:000011">
    <property type="entry name" value="Acyl-CoA dehydrogenase FadE34"/>
    <property type="match status" value="1"/>
</dbReference>
<feature type="domain" description="Acyl-CoA dehydrogenase/oxidase C-terminal" evidence="7">
    <location>
        <begin position="235"/>
        <end position="388"/>
    </location>
</feature>
<dbReference type="InterPro" id="IPR046373">
    <property type="entry name" value="Acyl-CoA_Oxase/DH_mid-dom_sf"/>
</dbReference>
<evidence type="ECO:0000313" key="10">
    <source>
        <dbReference type="EMBL" id="AXK41857.1"/>
    </source>
</evidence>
<feature type="domain" description="Acyl-CoA oxidase/dehydrogenase middle" evidence="8">
    <location>
        <begin position="130"/>
        <end position="218"/>
    </location>
</feature>
<dbReference type="AlphaFoldDB" id="A0A345YD55"/>
<dbReference type="InterPro" id="IPR036250">
    <property type="entry name" value="AcylCo_DH-like_C"/>
</dbReference>
<organism evidence="10 11">
    <name type="scientific">Erythrobacter aureus</name>
    <dbReference type="NCBI Taxonomy" id="2182384"/>
    <lineage>
        <taxon>Bacteria</taxon>
        <taxon>Pseudomonadati</taxon>
        <taxon>Pseudomonadota</taxon>
        <taxon>Alphaproteobacteria</taxon>
        <taxon>Sphingomonadales</taxon>
        <taxon>Erythrobacteraceae</taxon>
        <taxon>Erythrobacter/Porphyrobacter group</taxon>
        <taxon>Erythrobacter</taxon>
    </lineage>
</organism>
<dbReference type="GO" id="GO:0016627">
    <property type="term" value="F:oxidoreductase activity, acting on the CH-CH group of donors"/>
    <property type="evidence" value="ECO:0007669"/>
    <property type="project" value="InterPro"/>
</dbReference>
<dbReference type="SUPFAM" id="SSF56645">
    <property type="entry name" value="Acyl-CoA dehydrogenase NM domain-like"/>
    <property type="match status" value="1"/>
</dbReference>
<feature type="domain" description="Acyl-CoA dehydrogenase/oxidase N-terminal" evidence="9">
    <location>
        <begin position="8"/>
        <end position="125"/>
    </location>
</feature>
<dbReference type="Pfam" id="PF02770">
    <property type="entry name" value="Acyl-CoA_dh_M"/>
    <property type="match status" value="1"/>
</dbReference>
<evidence type="ECO:0000256" key="4">
    <source>
        <dbReference type="ARBA" id="ARBA00022827"/>
    </source>
</evidence>
<evidence type="ECO:0000256" key="6">
    <source>
        <dbReference type="RuleBase" id="RU362125"/>
    </source>
</evidence>
<dbReference type="SUPFAM" id="SSF47203">
    <property type="entry name" value="Acyl-CoA dehydrogenase C-terminal domain-like"/>
    <property type="match status" value="1"/>
</dbReference>
<dbReference type="EMBL" id="CP031357">
    <property type="protein sequence ID" value="AXK41857.1"/>
    <property type="molecule type" value="Genomic_DNA"/>
</dbReference>
<keyword evidence="4 6" id="KW-0274">FAD</keyword>
<reference evidence="11" key="1">
    <citation type="submission" date="2018-07" db="EMBL/GenBank/DDBJ databases">
        <title>Genome sequence of Erythrobacter strain YH-07, an antagonistic bacterium isolated from Yellow Sea.</title>
        <authorList>
            <person name="Tang T."/>
            <person name="Liu Q."/>
            <person name="Sun X."/>
        </authorList>
    </citation>
    <scope>NUCLEOTIDE SEQUENCE [LARGE SCALE GENOMIC DNA]</scope>
    <source>
        <strain evidence="11">YH-07</strain>
    </source>
</reference>